<protein>
    <submittedName>
        <fullName evidence="1">Uncharacterized protein</fullName>
    </submittedName>
</protein>
<dbReference type="EMBL" id="GBRH01168015">
    <property type="protein sequence ID" value="JAE29881.1"/>
    <property type="molecule type" value="Transcribed_RNA"/>
</dbReference>
<sequence length="31" mass="3785">MCIKDLIEYSRCVMSHFHSKQVTMRLIRSRD</sequence>
<evidence type="ECO:0000313" key="1">
    <source>
        <dbReference type="EMBL" id="JAE29881.1"/>
    </source>
</evidence>
<dbReference type="AlphaFoldDB" id="A0A0A9H4U7"/>
<name>A0A0A9H4U7_ARUDO</name>
<reference evidence="1" key="1">
    <citation type="submission" date="2014-09" db="EMBL/GenBank/DDBJ databases">
        <authorList>
            <person name="Magalhaes I.L.F."/>
            <person name="Oliveira U."/>
            <person name="Santos F.R."/>
            <person name="Vidigal T.H.D.A."/>
            <person name="Brescovit A.D."/>
            <person name="Santos A.J."/>
        </authorList>
    </citation>
    <scope>NUCLEOTIDE SEQUENCE</scope>
    <source>
        <tissue evidence="1">Shoot tissue taken approximately 20 cm above the soil surface</tissue>
    </source>
</reference>
<accession>A0A0A9H4U7</accession>
<reference evidence="1" key="2">
    <citation type="journal article" date="2015" name="Data Brief">
        <title>Shoot transcriptome of the giant reed, Arundo donax.</title>
        <authorList>
            <person name="Barrero R.A."/>
            <person name="Guerrero F.D."/>
            <person name="Moolhuijzen P."/>
            <person name="Goolsby J.A."/>
            <person name="Tidwell J."/>
            <person name="Bellgard S.E."/>
            <person name="Bellgard M.I."/>
        </authorList>
    </citation>
    <scope>NUCLEOTIDE SEQUENCE</scope>
    <source>
        <tissue evidence="1">Shoot tissue taken approximately 20 cm above the soil surface</tissue>
    </source>
</reference>
<proteinExistence type="predicted"/>
<organism evidence="1">
    <name type="scientific">Arundo donax</name>
    <name type="common">Giant reed</name>
    <name type="synonym">Donax arundinaceus</name>
    <dbReference type="NCBI Taxonomy" id="35708"/>
    <lineage>
        <taxon>Eukaryota</taxon>
        <taxon>Viridiplantae</taxon>
        <taxon>Streptophyta</taxon>
        <taxon>Embryophyta</taxon>
        <taxon>Tracheophyta</taxon>
        <taxon>Spermatophyta</taxon>
        <taxon>Magnoliopsida</taxon>
        <taxon>Liliopsida</taxon>
        <taxon>Poales</taxon>
        <taxon>Poaceae</taxon>
        <taxon>PACMAD clade</taxon>
        <taxon>Arundinoideae</taxon>
        <taxon>Arundineae</taxon>
        <taxon>Arundo</taxon>
    </lineage>
</organism>